<name>A0A4R6VF57_9PSEU</name>
<dbReference type="InterPro" id="IPR036259">
    <property type="entry name" value="MFS_trans_sf"/>
</dbReference>
<keyword evidence="2" id="KW-0813">Transport</keyword>
<feature type="transmembrane region" description="Helical" evidence="8">
    <location>
        <begin position="127"/>
        <end position="153"/>
    </location>
</feature>
<gene>
    <name evidence="10" type="ORF">EV188_103696</name>
</gene>
<dbReference type="GO" id="GO:0005886">
    <property type="term" value="C:plasma membrane"/>
    <property type="evidence" value="ECO:0007669"/>
    <property type="project" value="UniProtKB-SubCell"/>
</dbReference>
<keyword evidence="4 8" id="KW-0812">Transmembrane</keyword>
<keyword evidence="6 8" id="KW-0472">Membrane</keyword>
<evidence type="ECO:0000259" key="9">
    <source>
        <dbReference type="PROSITE" id="PS50850"/>
    </source>
</evidence>
<feature type="transmembrane region" description="Helical" evidence="8">
    <location>
        <begin position="68"/>
        <end position="90"/>
    </location>
</feature>
<dbReference type="PANTHER" id="PTHR43045:SF4">
    <property type="entry name" value="TRANSPORTER YDFJ-RELATED"/>
    <property type="match status" value="1"/>
</dbReference>
<sequence length="453" mass="47899">MTSPEQAAPVTAPPVETPERAAKRKSATRGAFFAEFVDMFDIYLPTVVLTPALLYFQPAQLDPGTAAIFTSLVFVTTLVGRPIGAAVFGALADRVGRRRSTIISVTGFGVITLLIALVPGFTTIGIASYWLLIVLRFLDGICLGGGYTGALPLAMEYSTKSRRGLLGGIILSAFPLAYIVINLVALAGFALFPLAGPDSPYAVWGWRVPFVLGALLAFVLAIYYVRSVSESEIWEAAEAAKSEGTSQGGAGRPLLAVLRSPTFLQVFLMMTGFWLTQNLVTLFLPTTVLRNLVGLTNTQLTLTLLIAYVCLVGSYIGSGVIGQRIGRKRFFVIGGLLIATVGVALMAVLVHGKGLPFGLIILVVCAFSVVVTAPWGVVLPYITERFRTDVRASGFGLGFSVSVVIPSFYAFFLEGLGGFMPYATAVLVLLAFGGLLGAGGAAAGPETKDVDFE</sequence>
<dbReference type="PANTHER" id="PTHR43045">
    <property type="entry name" value="SHIKIMATE TRANSPORTER"/>
    <property type="match status" value="1"/>
</dbReference>
<keyword evidence="11" id="KW-1185">Reference proteome</keyword>
<accession>A0A4R6VF57</accession>
<keyword evidence="3" id="KW-1003">Cell membrane</keyword>
<feature type="transmembrane region" description="Helical" evidence="8">
    <location>
        <begin position="204"/>
        <end position="225"/>
    </location>
</feature>
<dbReference type="GO" id="GO:0022857">
    <property type="term" value="F:transmembrane transporter activity"/>
    <property type="evidence" value="ECO:0007669"/>
    <property type="project" value="InterPro"/>
</dbReference>
<evidence type="ECO:0000256" key="1">
    <source>
        <dbReference type="ARBA" id="ARBA00004651"/>
    </source>
</evidence>
<feature type="transmembrane region" description="Helical" evidence="8">
    <location>
        <begin position="300"/>
        <end position="318"/>
    </location>
</feature>
<dbReference type="Pfam" id="PF07690">
    <property type="entry name" value="MFS_1"/>
    <property type="match status" value="1"/>
</dbReference>
<proteinExistence type="predicted"/>
<dbReference type="InterPro" id="IPR005829">
    <property type="entry name" value="Sugar_transporter_CS"/>
</dbReference>
<dbReference type="Proteomes" id="UP000295705">
    <property type="component" value="Unassembled WGS sequence"/>
</dbReference>
<dbReference type="InterPro" id="IPR020846">
    <property type="entry name" value="MFS_dom"/>
</dbReference>
<feature type="transmembrane region" description="Helical" evidence="8">
    <location>
        <begin position="330"/>
        <end position="351"/>
    </location>
</feature>
<dbReference type="AlphaFoldDB" id="A0A4R6VF57"/>
<feature type="region of interest" description="Disordered" evidence="7">
    <location>
        <begin position="1"/>
        <end position="23"/>
    </location>
</feature>
<reference evidence="10 11" key="1">
    <citation type="submission" date="2019-03" db="EMBL/GenBank/DDBJ databases">
        <title>Genomic Encyclopedia of Type Strains, Phase IV (KMG-IV): sequencing the most valuable type-strain genomes for metagenomic binning, comparative biology and taxonomic classification.</title>
        <authorList>
            <person name="Goeker M."/>
        </authorList>
    </citation>
    <scope>NUCLEOTIDE SEQUENCE [LARGE SCALE GENOMIC DNA]</scope>
    <source>
        <strain evidence="10 11">DSM 45775</strain>
    </source>
</reference>
<dbReference type="EMBL" id="SNYO01000003">
    <property type="protein sequence ID" value="TDQ61189.1"/>
    <property type="molecule type" value="Genomic_DNA"/>
</dbReference>
<evidence type="ECO:0000256" key="3">
    <source>
        <dbReference type="ARBA" id="ARBA00022475"/>
    </source>
</evidence>
<feature type="transmembrane region" description="Helical" evidence="8">
    <location>
        <begin position="394"/>
        <end position="413"/>
    </location>
</feature>
<keyword evidence="5 8" id="KW-1133">Transmembrane helix</keyword>
<comment type="subcellular location">
    <subcellularLocation>
        <location evidence="1">Cell membrane</location>
        <topology evidence="1">Multi-pass membrane protein</topology>
    </subcellularLocation>
</comment>
<feature type="transmembrane region" description="Helical" evidence="8">
    <location>
        <begin position="102"/>
        <end position="121"/>
    </location>
</feature>
<feature type="compositionally biased region" description="Low complexity" evidence="7">
    <location>
        <begin position="1"/>
        <end position="10"/>
    </location>
</feature>
<dbReference type="RefSeq" id="WP_133826970.1">
    <property type="nucleotide sequence ID" value="NZ_BAABHR010000052.1"/>
</dbReference>
<feature type="transmembrane region" description="Helical" evidence="8">
    <location>
        <begin position="32"/>
        <end position="56"/>
    </location>
</feature>
<dbReference type="OrthoDB" id="8953821at2"/>
<evidence type="ECO:0000256" key="8">
    <source>
        <dbReference type="SAM" id="Phobius"/>
    </source>
</evidence>
<dbReference type="SUPFAM" id="SSF103473">
    <property type="entry name" value="MFS general substrate transporter"/>
    <property type="match status" value="1"/>
</dbReference>
<comment type="caution">
    <text evidence="10">The sequence shown here is derived from an EMBL/GenBank/DDBJ whole genome shotgun (WGS) entry which is preliminary data.</text>
</comment>
<evidence type="ECO:0000256" key="6">
    <source>
        <dbReference type="ARBA" id="ARBA00023136"/>
    </source>
</evidence>
<dbReference type="PROSITE" id="PS00217">
    <property type="entry name" value="SUGAR_TRANSPORT_2"/>
    <property type="match status" value="1"/>
</dbReference>
<feature type="transmembrane region" description="Helical" evidence="8">
    <location>
        <begin position="262"/>
        <end position="280"/>
    </location>
</feature>
<evidence type="ECO:0000256" key="4">
    <source>
        <dbReference type="ARBA" id="ARBA00022692"/>
    </source>
</evidence>
<feature type="domain" description="Major facilitator superfamily (MFS) profile" evidence="9">
    <location>
        <begin position="27"/>
        <end position="448"/>
    </location>
</feature>
<feature type="transmembrane region" description="Helical" evidence="8">
    <location>
        <begin position="419"/>
        <end position="438"/>
    </location>
</feature>
<dbReference type="InterPro" id="IPR011701">
    <property type="entry name" value="MFS"/>
</dbReference>
<feature type="transmembrane region" description="Helical" evidence="8">
    <location>
        <begin position="165"/>
        <end position="192"/>
    </location>
</feature>
<feature type="transmembrane region" description="Helical" evidence="8">
    <location>
        <begin position="357"/>
        <end position="382"/>
    </location>
</feature>
<evidence type="ECO:0000256" key="5">
    <source>
        <dbReference type="ARBA" id="ARBA00022989"/>
    </source>
</evidence>
<dbReference type="Gene3D" id="1.20.1250.20">
    <property type="entry name" value="MFS general substrate transporter like domains"/>
    <property type="match status" value="2"/>
</dbReference>
<evidence type="ECO:0000256" key="7">
    <source>
        <dbReference type="SAM" id="MobiDB-lite"/>
    </source>
</evidence>
<organism evidence="10 11">
    <name type="scientific">Actinomycetospora succinea</name>
    <dbReference type="NCBI Taxonomy" id="663603"/>
    <lineage>
        <taxon>Bacteria</taxon>
        <taxon>Bacillati</taxon>
        <taxon>Actinomycetota</taxon>
        <taxon>Actinomycetes</taxon>
        <taxon>Pseudonocardiales</taxon>
        <taxon>Pseudonocardiaceae</taxon>
        <taxon>Actinomycetospora</taxon>
    </lineage>
</organism>
<protein>
    <submittedName>
        <fullName evidence="10">Putative MFS family arabinose efflux permease</fullName>
    </submittedName>
</protein>
<evidence type="ECO:0000256" key="2">
    <source>
        <dbReference type="ARBA" id="ARBA00022448"/>
    </source>
</evidence>
<dbReference type="PROSITE" id="PS50850">
    <property type="entry name" value="MFS"/>
    <property type="match status" value="1"/>
</dbReference>
<evidence type="ECO:0000313" key="11">
    <source>
        <dbReference type="Proteomes" id="UP000295705"/>
    </source>
</evidence>
<evidence type="ECO:0000313" key="10">
    <source>
        <dbReference type="EMBL" id="TDQ61189.1"/>
    </source>
</evidence>